<keyword evidence="1" id="KW-0472">Membrane</keyword>
<feature type="transmembrane region" description="Helical" evidence="1">
    <location>
        <begin position="7"/>
        <end position="24"/>
    </location>
</feature>
<dbReference type="OrthoDB" id="1654228at2"/>
<keyword evidence="3" id="KW-1185">Reference proteome</keyword>
<keyword evidence="1" id="KW-0812">Transmembrane</keyword>
<accession>A0A1Y4T601</accession>
<evidence type="ECO:0000313" key="2">
    <source>
        <dbReference type="EMBL" id="OUQ36651.1"/>
    </source>
</evidence>
<keyword evidence="1" id="KW-1133">Transmembrane helix</keyword>
<name>A0A1Y4T601_9FIRM</name>
<organism evidence="2 3">
    <name type="scientific">Massilimicrobiota timonensis</name>
    <dbReference type="NCBI Taxonomy" id="1776392"/>
    <lineage>
        <taxon>Bacteria</taxon>
        <taxon>Bacillati</taxon>
        <taxon>Bacillota</taxon>
        <taxon>Erysipelotrichia</taxon>
        <taxon>Erysipelotrichales</taxon>
        <taxon>Erysipelotrichaceae</taxon>
        <taxon>Massilimicrobiota</taxon>
    </lineage>
</organism>
<feature type="transmembrane region" description="Helical" evidence="1">
    <location>
        <begin position="36"/>
        <end position="59"/>
    </location>
</feature>
<gene>
    <name evidence="2" type="ORF">B5E75_00510</name>
</gene>
<dbReference type="Proteomes" id="UP000195305">
    <property type="component" value="Unassembled WGS sequence"/>
</dbReference>
<dbReference type="AlphaFoldDB" id="A0A1Y4T601"/>
<protein>
    <submittedName>
        <fullName evidence="2">Uncharacterized protein</fullName>
    </submittedName>
</protein>
<evidence type="ECO:0000256" key="1">
    <source>
        <dbReference type="SAM" id="Phobius"/>
    </source>
</evidence>
<comment type="caution">
    <text evidence="2">The sequence shown here is derived from an EMBL/GenBank/DDBJ whole genome shotgun (WGS) entry which is preliminary data.</text>
</comment>
<proteinExistence type="predicted"/>
<dbReference type="EMBL" id="NFLJ01000001">
    <property type="protein sequence ID" value="OUQ36651.1"/>
    <property type="molecule type" value="Genomic_DNA"/>
</dbReference>
<evidence type="ECO:0000313" key="3">
    <source>
        <dbReference type="Proteomes" id="UP000195305"/>
    </source>
</evidence>
<sequence length="60" mass="7035">MFKITRIFIRLLMATLSIFIFNSFHHITQITLSLNIFNIVMISLFDIFGFILCIVLNIVL</sequence>
<reference evidence="2 3" key="1">
    <citation type="journal article" date="2018" name="BMC Genomics">
        <title>Whole genome sequencing and function prediction of 133 gut anaerobes isolated from chicken caecum in pure cultures.</title>
        <authorList>
            <person name="Medvecky M."/>
            <person name="Cejkova D."/>
            <person name="Polansky O."/>
            <person name="Karasova D."/>
            <person name="Kubasova T."/>
            <person name="Cizek A."/>
            <person name="Rychlik I."/>
        </authorList>
    </citation>
    <scope>NUCLEOTIDE SEQUENCE [LARGE SCALE GENOMIC DNA]</scope>
    <source>
        <strain evidence="2 3">An13</strain>
    </source>
</reference>